<evidence type="ECO:0000313" key="3">
    <source>
        <dbReference type="Proteomes" id="UP001205890"/>
    </source>
</evidence>
<organism evidence="2 3">
    <name type="scientific">Alsobacter ponti</name>
    <dbReference type="NCBI Taxonomy" id="2962936"/>
    <lineage>
        <taxon>Bacteria</taxon>
        <taxon>Pseudomonadati</taxon>
        <taxon>Pseudomonadota</taxon>
        <taxon>Alphaproteobacteria</taxon>
        <taxon>Hyphomicrobiales</taxon>
        <taxon>Alsobacteraceae</taxon>
        <taxon>Alsobacter</taxon>
    </lineage>
</organism>
<accession>A0ABT1LE76</accession>
<feature type="domain" description="Glycosyl transferase family 28 C-terminal" evidence="1">
    <location>
        <begin position="242"/>
        <end position="340"/>
    </location>
</feature>
<name>A0ABT1LE76_9HYPH</name>
<dbReference type="Proteomes" id="UP001205890">
    <property type="component" value="Unassembled WGS sequence"/>
</dbReference>
<sequence>MMGLYRLGSAPSGRAVPAKGRRSPRVLIYSHDTFGLGHLRRSRAIANALVQAEPDTSVVIISGSPVIGSFDFGNGVDFVRVPGVVKLPNGDYNSLNLNLDLDEAVAMREAIIRSTAAMLQPDVIIVDKEPTGFRGEIVPTLEAAKARGARLVLGIRDVMDEPALLVPEWERKGAVDAMVRYYDDIWIYGLEELYQPLAAIDLPEEVRRRMVYTGYLRRELPDEPNLTRYPKLTRGPFVLVTTGGGGDGDDLLEWVLSAYENDRTIPLPALVVFGPFTPRAKRRGYMERIARLDNVDAINFDSKIEHLMKRASAIVAMGGYNTFCEILSLDKPALIVPRKRPRLEQAIRAGCAARLGLVQELDGLDEPEDGHDPLSMARAIHALQGQKRPSQAIIPGLLDGLTRIQAITKPWLEAARQNDGGRVHVAAE</sequence>
<dbReference type="SUPFAM" id="SSF53756">
    <property type="entry name" value="UDP-Glycosyltransferase/glycogen phosphorylase"/>
    <property type="match status" value="1"/>
</dbReference>
<keyword evidence="3" id="KW-1185">Reference proteome</keyword>
<dbReference type="EMBL" id="JANCLU010000010">
    <property type="protein sequence ID" value="MCP8939203.1"/>
    <property type="molecule type" value="Genomic_DNA"/>
</dbReference>
<evidence type="ECO:0000259" key="1">
    <source>
        <dbReference type="Pfam" id="PF04101"/>
    </source>
</evidence>
<dbReference type="PANTHER" id="PTHR21015">
    <property type="entry name" value="UDP-N-ACETYLGLUCOSAMINE--N-ACETYLMURAMYL-(PENTAPEPTIDE) PYROPHOSPHORYL-UNDECAPRENOL N-ACETYLGLUCOSAMINE TRANSFERASE 1"/>
    <property type="match status" value="1"/>
</dbReference>
<proteinExistence type="predicted"/>
<dbReference type="InterPro" id="IPR007235">
    <property type="entry name" value="Glyco_trans_28_C"/>
</dbReference>
<dbReference type="Gene3D" id="3.40.50.2000">
    <property type="entry name" value="Glycogen Phosphorylase B"/>
    <property type="match status" value="1"/>
</dbReference>
<protein>
    <recommendedName>
        <fullName evidence="1">Glycosyl transferase family 28 C-terminal domain-containing protein</fullName>
    </recommendedName>
</protein>
<gene>
    <name evidence="2" type="ORF">NK718_11805</name>
</gene>
<comment type="caution">
    <text evidence="2">The sequence shown here is derived from an EMBL/GenBank/DDBJ whole genome shotgun (WGS) entry which is preliminary data.</text>
</comment>
<dbReference type="Pfam" id="PF04101">
    <property type="entry name" value="Glyco_tran_28_C"/>
    <property type="match status" value="1"/>
</dbReference>
<evidence type="ECO:0000313" key="2">
    <source>
        <dbReference type="EMBL" id="MCP8939203.1"/>
    </source>
</evidence>
<dbReference type="PANTHER" id="PTHR21015:SF28">
    <property type="entry name" value="SLL1722 PROTEIN"/>
    <property type="match status" value="1"/>
</dbReference>
<reference evidence="2 3" key="1">
    <citation type="submission" date="2022-07" db="EMBL/GenBank/DDBJ databases">
        <authorList>
            <person name="Li W.-J."/>
            <person name="Deng Q.-Q."/>
        </authorList>
    </citation>
    <scope>NUCLEOTIDE SEQUENCE [LARGE SCALE GENOMIC DNA]</scope>
    <source>
        <strain evidence="2 3">SYSU M60028</strain>
    </source>
</reference>